<evidence type="ECO:0000256" key="5">
    <source>
        <dbReference type="ARBA" id="ARBA00022679"/>
    </source>
</evidence>
<comment type="catalytic activity">
    <reaction evidence="7">
        <text>(6R)-5,10-methylene-5,6,7,8-tetrahydrofolate + glycine + H2O = (6S)-5,6,7,8-tetrahydrofolate + L-serine</text>
        <dbReference type="Rhea" id="RHEA:15481"/>
        <dbReference type="ChEBI" id="CHEBI:15377"/>
        <dbReference type="ChEBI" id="CHEBI:15636"/>
        <dbReference type="ChEBI" id="CHEBI:33384"/>
        <dbReference type="ChEBI" id="CHEBI:57305"/>
        <dbReference type="ChEBI" id="CHEBI:57453"/>
        <dbReference type="EC" id="2.1.2.1"/>
    </reaction>
</comment>
<dbReference type="PIRSF" id="PIRSF000412">
    <property type="entry name" value="SHMT"/>
    <property type="match status" value="1"/>
</dbReference>
<comment type="function">
    <text evidence="7">Catalyzes the reversible interconversion of serine and glycine with tetrahydrofolate (THF) serving as the one-carbon carrier. This reaction serves as the major source of one-carbon groups required for the biosynthesis of purines, thymidylate, methionine, and other important biomolecules. Also exhibits THF-independent aldolase activity toward beta-hydroxyamino acids, producing glycine and aldehydes, via a retro-aldol mechanism.</text>
</comment>
<gene>
    <name evidence="7 9" type="primary">glyA</name>
    <name evidence="9" type="ORF">BXT84_05760</name>
</gene>
<evidence type="ECO:0000256" key="1">
    <source>
        <dbReference type="ARBA" id="ARBA00001933"/>
    </source>
</evidence>
<comment type="cofactor">
    <cofactor evidence="1 7">
        <name>pyridoxal 5'-phosphate</name>
        <dbReference type="ChEBI" id="CHEBI:597326"/>
    </cofactor>
</comment>
<protein>
    <recommendedName>
        <fullName evidence="7">Serine hydroxymethyltransferase</fullName>
        <shortName evidence="7">SHMT</shortName>
        <shortName evidence="7">Serine methylase</shortName>
        <ecNumber evidence="7">2.1.2.1</ecNumber>
    </recommendedName>
</protein>
<comment type="subcellular location">
    <subcellularLocation>
        <location evidence="7">Cytoplasm</location>
    </subcellularLocation>
</comment>
<dbReference type="InterPro" id="IPR049943">
    <property type="entry name" value="Ser_HO-MeTrfase-like"/>
</dbReference>
<proteinExistence type="inferred from homology"/>
<comment type="pathway">
    <text evidence="7">Amino-acid biosynthesis; glycine biosynthesis; glycine from L-serine: step 1/1.</text>
</comment>
<reference evidence="9 10" key="1">
    <citation type="journal article" date="2019" name="Sci. Rep.">
        <title>Sulfobacillus thermotolerans: new insights into resistance and metabolic capacities of acidophilic chemolithotrophs.</title>
        <authorList>
            <person name="Panyushkina A.E."/>
            <person name="Babenko V.V."/>
            <person name="Nikitina A.S."/>
            <person name="Selezneva O.V."/>
            <person name="Tsaplina I.A."/>
            <person name="Letarova M.A."/>
            <person name="Kostryukova E.S."/>
            <person name="Letarov A.V."/>
        </authorList>
    </citation>
    <scope>NUCLEOTIDE SEQUENCE [LARGE SCALE GENOMIC DNA]</scope>
    <source>
        <strain evidence="9 10">Kr1</strain>
    </source>
</reference>
<dbReference type="InterPro" id="IPR015421">
    <property type="entry name" value="PyrdxlP-dep_Trfase_major"/>
</dbReference>
<feature type="modified residue" description="N6-(pyridoxal phosphate)lysine" evidence="7">
    <location>
        <position position="230"/>
    </location>
</feature>
<dbReference type="InterPro" id="IPR015424">
    <property type="entry name" value="PyrdxlP-dep_Trfase"/>
</dbReference>
<comment type="subunit">
    <text evidence="7">Homodimer.</text>
</comment>
<dbReference type="Gene3D" id="3.40.640.10">
    <property type="entry name" value="Type I PLP-dependent aspartate aminotransferase-like (Major domain)"/>
    <property type="match status" value="1"/>
</dbReference>
<dbReference type="Proteomes" id="UP000325292">
    <property type="component" value="Chromosome"/>
</dbReference>
<dbReference type="PANTHER" id="PTHR11680:SF35">
    <property type="entry name" value="SERINE HYDROXYMETHYLTRANSFERASE 1"/>
    <property type="match status" value="1"/>
</dbReference>
<evidence type="ECO:0000313" key="9">
    <source>
        <dbReference type="EMBL" id="AUW93510.1"/>
    </source>
</evidence>
<keyword evidence="10" id="KW-1185">Reference proteome</keyword>
<evidence type="ECO:0000256" key="4">
    <source>
        <dbReference type="ARBA" id="ARBA00022605"/>
    </source>
</evidence>
<dbReference type="Pfam" id="PF00464">
    <property type="entry name" value="SHMT"/>
    <property type="match status" value="1"/>
</dbReference>
<dbReference type="Gene3D" id="3.90.1150.10">
    <property type="entry name" value="Aspartate Aminotransferase, domain 1"/>
    <property type="match status" value="1"/>
</dbReference>
<evidence type="ECO:0000256" key="7">
    <source>
        <dbReference type="HAMAP-Rule" id="MF_00051"/>
    </source>
</evidence>
<evidence type="ECO:0000256" key="2">
    <source>
        <dbReference type="ARBA" id="ARBA00006376"/>
    </source>
</evidence>
<dbReference type="EC" id="2.1.2.1" evidence="7"/>
<feature type="domain" description="Serine hydroxymethyltransferase-like" evidence="8">
    <location>
        <begin position="8"/>
        <end position="384"/>
    </location>
</feature>
<dbReference type="InterPro" id="IPR001085">
    <property type="entry name" value="Ser_HO-MeTrfase"/>
</dbReference>
<dbReference type="HAMAP" id="MF_00051">
    <property type="entry name" value="SHMT"/>
    <property type="match status" value="1"/>
</dbReference>
<dbReference type="PROSITE" id="PS00096">
    <property type="entry name" value="SHMT"/>
    <property type="match status" value="1"/>
</dbReference>
<feature type="site" description="Plays an important role in substrate specificity" evidence="7">
    <location>
        <position position="229"/>
    </location>
</feature>
<accession>A0ABN5GYA6</accession>
<feature type="binding site" evidence="7">
    <location>
        <begin position="125"/>
        <end position="127"/>
    </location>
    <ligand>
        <name>(6S)-5,6,7,8-tetrahydrofolate</name>
        <dbReference type="ChEBI" id="CHEBI:57453"/>
    </ligand>
</feature>
<keyword evidence="6 7" id="KW-0663">Pyridoxal phosphate</keyword>
<organism evidence="9 10">
    <name type="scientific">Sulfobacillus thermotolerans</name>
    <dbReference type="NCBI Taxonomy" id="338644"/>
    <lineage>
        <taxon>Bacteria</taxon>
        <taxon>Bacillati</taxon>
        <taxon>Bacillota</taxon>
        <taxon>Clostridia</taxon>
        <taxon>Eubacteriales</taxon>
        <taxon>Clostridiales Family XVII. Incertae Sedis</taxon>
        <taxon>Sulfobacillus</taxon>
    </lineage>
</organism>
<name>A0ABN5GYA6_9FIRM</name>
<dbReference type="InterPro" id="IPR015422">
    <property type="entry name" value="PyrdxlP-dep_Trfase_small"/>
</dbReference>
<dbReference type="EMBL" id="CP019454">
    <property type="protein sequence ID" value="AUW93510.1"/>
    <property type="molecule type" value="Genomic_DNA"/>
</dbReference>
<feature type="binding site" evidence="7">
    <location>
        <position position="121"/>
    </location>
    <ligand>
        <name>(6S)-5,6,7,8-tetrahydrofolate</name>
        <dbReference type="ChEBI" id="CHEBI:57453"/>
    </ligand>
</feature>
<dbReference type="SUPFAM" id="SSF53383">
    <property type="entry name" value="PLP-dependent transferases"/>
    <property type="match status" value="1"/>
</dbReference>
<keyword evidence="4 7" id="KW-0028">Amino-acid biosynthesis</keyword>
<dbReference type="InterPro" id="IPR019798">
    <property type="entry name" value="Ser_HO-MeTrfase_PLP_BS"/>
</dbReference>
<sequence length="417" mass="45426">MREDLKALAQVDPAVYQAIVDEEQRQAHHLELIASENWTSKAVREAVGSVMTDKYAEGYPGHRYYGGCEYVDVVERLAQERVKQLFSAEYANVQPHAGAPANLAVYFTALKPGDRLLGMNLSHGGHLTHGSAVNVSGQLYQVQSYGVDPESERLNMDEVRRLAKEFQPHIIVAGASAYPRILDFAAFRDIAQEVGALLMVDMAHIAGLVAAGLHPNPVGFADFVTSTTHKTLRGPRGGFILTTPEWGKKIDKTIFPGMQGGPLMNLIAGKAVAFGEALTPAFRQYQTRVVENARHLAEQLMARGLRLVSGGTDNHLMLVDTKHSGITGLEAQNRLALAGITVNKNTIPFEKEKPTVTSGIRIGTPQVTTRGFGREQIEELAAIIAEAITAPHDFDFTSLRGRVETLANDFPLPGLED</sequence>
<evidence type="ECO:0000256" key="3">
    <source>
        <dbReference type="ARBA" id="ARBA00022563"/>
    </source>
</evidence>
<comment type="similarity">
    <text evidence="2 7">Belongs to the SHMT family.</text>
</comment>
<keyword evidence="3 7" id="KW-0554">One-carbon metabolism</keyword>
<evidence type="ECO:0000259" key="8">
    <source>
        <dbReference type="Pfam" id="PF00464"/>
    </source>
</evidence>
<dbReference type="NCBIfam" id="NF000586">
    <property type="entry name" value="PRK00011.1"/>
    <property type="match status" value="1"/>
</dbReference>
<dbReference type="InterPro" id="IPR039429">
    <property type="entry name" value="SHMT-like_dom"/>
</dbReference>
<comment type="pathway">
    <text evidence="7">One-carbon metabolism; tetrahydrofolate interconversion.</text>
</comment>
<dbReference type="PANTHER" id="PTHR11680">
    <property type="entry name" value="SERINE HYDROXYMETHYLTRANSFERASE"/>
    <property type="match status" value="1"/>
</dbReference>
<evidence type="ECO:0000256" key="6">
    <source>
        <dbReference type="ARBA" id="ARBA00022898"/>
    </source>
</evidence>
<evidence type="ECO:0000313" key="10">
    <source>
        <dbReference type="Proteomes" id="UP000325292"/>
    </source>
</evidence>
<keyword evidence="7" id="KW-0963">Cytoplasm</keyword>
<comment type="caution">
    <text evidence="7">Lacks conserved residue(s) required for the propagation of feature annotation.</text>
</comment>
<dbReference type="CDD" id="cd00378">
    <property type="entry name" value="SHMT"/>
    <property type="match status" value="1"/>
</dbReference>
<keyword evidence="5 7" id="KW-0808">Transferase</keyword>